<evidence type="ECO:0000313" key="2">
    <source>
        <dbReference type="Proteomes" id="UP000671914"/>
    </source>
</evidence>
<dbReference type="KEGG" id="aarc:G127AT_09880"/>
<dbReference type="RefSeq" id="WP_210896449.1">
    <property type="nucleotide sequence ID" value="NZ_CP071696.1"/>
</dbReference>
<sequence>MVEVIVVHDGFWRVRMGGSPVGCIQRFAASDGERFLARVIDARARRWTNVGEYWEFDAAVDALTMR</sequence>
<dbReference type="EMBL" id="CP071696">
    <property type="protein sequence ID" value="QTX03648.1"/>
    <property type="molecule type" value="Genomic_DNA"/>
</dbReference>
<organism evidence="1 2">
    <name type="scientific">Agromyces archimandritae</name>
    <dbReference type="NCBI Taxonomy" id="2781962"/>
    <lineage>
        <taxon>Bacteria</taxon>
        <taxon>Bacillati</taxon>
        <taxon>Actinomycetota</taxon>
        <taxon>Actinomycetes</taxon>
        <taxon>Micrococcales</taxon>
        <taxon>Microbacteriaceae</taxon>
        <taxon>Agromyces</taxon>
    </lineage>
</organism>
<name>A0A975FJG3_9MICO</name>
<reference evidence="1" key="1">
    <citation type="submission" date="2021-03" db="EMBL/GenBank/DDBJ databases">
        <title>Agromyces archimandritus sp. nov., isolated from the cockroach Archimandrita tessellata.</title>
        <authorList>
            <person name="Guzman J."/>
            <person name="Ortuzar M."/>
            <person name="Poehlein A."/>
            <person name="Daniel R."/>
            <person name="Trujillo M."/>
            <person name="Vilcinskas A."/>
        </authorList>
    </citation>
    <scope>NUCLEOTIDE SEQUENCE</scope>
    <source>
        <strain evidence="1">G127AT</strain>
    </source>
</reference>
<dbReference type="AlphaFoldDB" id="A0A975FJG3"/>
<keyword evidence="2" id="KW-1185">Reference proteome</keyword>
<dbReference type="Proteomes" id="UP000671914">
    <property type="component" value="Chromosome"/>
</dbReference>
<proteinExistence type="predicted"/>
<accession>A0A975FJG3</accession>
<gene>
    <name evidence="1" type="ORF">G127AT_09880</name>
</gene>
<evidence type="ECO:0000313" key="1">
    <source>
        <dbReference type="EMBL" id="QTX03648.1"/>
    </source>
</evidence>
<protein>
    <submittedName>
        <fullName evidence="1">Uncharacterized protein</fullName>
    </submittedName>
</protein>